<sequence>MPHRSTVERRRKPWRVPLNQVNHEPGPWVYRYLVLKLARLVIPLVARRHWAGQANVPQAGGLLVVANHISNFDPILLGEYLIYSGRWPRYLGKSEIWKVPVLGWVARKCEQIPVYRDTDQARDSLVHARRALERGKAVVIYPEGTITGDPDGWPMSGRRGAAQLALQTGVTVIPVAQVGANEILGQKELEWRRLFGGRRDVHIQAGPAVDLTAFRARVPDDGAAPKELLDEVTDHFLDTLTAMVADLRDEPPPVGRWDMRVGGRVDSSTH</sequence>
<keyword evidence="2 4" id="KW-0012">Acyltransferase</keyword>
<dbReference type="RefSeq" id="WP_345582912.1">
    <property type="nucleotide sequence ID" value="NZ_BAABLV010000036.1"/>
</dbReference>
<name>A0ABP9FJ39_9ACTN</name>
<dbReference type="PANTHER" id="PTHR10434:SF55">
    <property type="entry name" value="POSSIBLE ACYLTRANSFERASE"/>
    <property type="match status" value="1"/>
</dbReference>
<evidence type="ECO:0000313" key="5">
    <source>
        <dbReference type="Proteomes" id="UP001501521"/>
    </source>
</evidence>
<evidence type="ECO:0000313" key="4">
    <source>
        <dbReference type="EMBL" id="GAA4903250.1"/>
    </source>
</evidence>
<keyword evidence="5" id="KW-1185">Reference proteome</keyword>
<comment type="caution">
    <text evidence="4">The sequence shown here is derived from an EMBL/GenBank/DDBJ whole genome shotgun (WGS) entry which is preliminary data.</text>
</comment>
<reference evidence="5" key="1">
    <citation type="journal article" date="2019" name="Int. J. Syst. Evol. Microbiol.">
        <title>The Global Catalogue of Microorganisms (GCM) 10K type strain sequencing project: providing services to taxonomists for standard genome sequencing and annotation.</title>
        <authorList>
            <consortium name="The Broad Institute Genomics Platform"/>
            <consortium name="The Broad Institute Genome Sequencing Center for Infectious Disease"/>
            <person name="Wu L."/>
            <person name="Ma J."/>
        </authorList>
    </citation>
    <scope>NUCLEOTIDE SEQUENCE [LARGE SCALE GENOMIC DNA]</scope>
    <source>
        <strain evidence="5">JCM 19125</strain>
    </source>
</reference>
<dbReference type="SMART" id="SM00563">
    <property type="entry name" value="PlsC"/>
    <property type="match status" value="1"/>
</dbReference>
<dbReference type="CDD" id="cd07989">
    <property type="entry name" value="LPLAT_AGPAT-like"/>
    <property type="match status" value="1"/>
</dbReference>
<dbReference type="GO" id="GO:0016746">
    <property type="term" value="F:acyltransferase activity"/>
    <property type="evidence" value="ECO:0007669"/>
    <property type="project" value="UniProtKB-KW"/>
</dbReference>
<organism evidence="4 5">
    <name type="scientific">Tessaracoccus lubricantis</name>
    <dbReference type="NCBI Taxonomy" id="545543"/>
    <lineage>
        <taxon>Bacteria</taxon>
        <taxon>Bacillati</taxon>
        <taxon>Actinomycetota</taxon>
        <taxon>Actinomycetes</taxon>
        <taxon>Propionibacteriales</taxon>
        <taxon>Propionibacteriaceae</taxon>
        <taxon>Tessaracoccus</taxon>
    </lineage>
</organism>
<evidence type="ECO:0000259" key="3">
    <source>
        <dbReference type="SMART" id="SM00563"/>
    </source>
</evidence>
<protein>
    <submittedName>
        <fullName evidence="4">Lysophospholipid acyltransferase family protein</fullName>
    </submittedName>
</protein>
<dbReference type="EMBL" id="BAABLV010000036">
    <property type="protein sequence ID" value="GAA4903250.1"/>
    <property type="molecule type" value="Genomic_DNA"/>
</dbReference>
<feature type="domain" description="Phospholipid/glycerol acyltransferase" evidence="3">
    <location>
        <begin position="62"/>
        <end position="180"/>
    </location>
</feature>
<dbReference type="Pfam" id="PF01553">
    <property type="entry name" value="Acyltransferase"/>
    <property type="match status" value="1"/>
</dbReference>
<dbReference type="InterPro" id="IPR002123">
    <property type="entry name" value="Plipid/glycerol_acylTrfase"/>
</dbReference>
<evidence type="ECO:0000256" key="1">
    <source>
        <dbReference type="ARBA" id="ARBA00022679"/>
    </source>
</evidence>
<keyword evidence="1" id="KW-0808">Transferase</keyword>
<evidence type="ECO:0000256" key="2">
    <source>
        <dbReference type="ARBA" id="ARBA00023315"/>
    </source>
</evidence>
<accession>A0ABP9FJ39</accession>
<dbReference type="Proteomes" id="UP001501521">
    <property type="component" value="Unassembled WGS sequence"/>
</dbReference>
<proteinExistence type="predicted"/>
<dbReference type="PANTHER" id="PTHR10434">
    <property type="entry name" value="1-ACYL-SN-GLYCEROL-3-PHOSPHATE ACYLTRANSFERASE"/>
    <property type="match status" value="1"/>
</dbReference>
<dbReference type="SUPFAM" id="SSF69593">
    <property type="entry name" value="Glycerol-3-phosphate (1)-acyltransferase"/>
    <property type="match status" value="1"/>
</dbReference>
<gene>
    <name evidence="4" type="ORF">GCM10025789_22640</name>
</gene>